<feature type="chain" id="PRO_5019336327" evidence="1">
    <location>
        <begin position="25"/>
        <end position="109"/>
    </location>
</feature>
<accession>A0A422MRP5</accession>
<organism evidence="2 3">
    <name type="scientific">Trypanosoma conorhini</name>
    <dbReference type="NCBI Taxonomy" id="83891"/>
    <lineage>
        <taxon>Eukaryota</taxon>
        <taxon>Discoba</taxon>
        <taxon>Euglenozoa</taxon>
        <taxon>Kinetoplastea</taxon>
        <taxon>Metakinetoplastina</taxon>
        <taxon>Trypanosomatida</taxon>
        <taxon>Trypanosomatidae</taxon>
        <taxon>Trypanosoma</taxon>
    </lineage>
</organism>
<sequence length="109" mass="11546">MSLHWLSSAVLLLFLLVCCGGSGAGANAAVTQEASKEVELFKPGETPVFAAGEESDKDRYESVSSFYSHSLLDVNGVLVALAVGTHSNSDSDVRLEMWAKYSAYGANGR</sequence>
<reference evidence="2 3" key="1">
    <citation type="journal article" date="2018" name="BMC Genomics">
        <title>Genomic comparison of Trypanosoma conorhini and Trypanosoma rangeli to Trypanosoma cruzi strains of high and low virulence.</title>
        <authorList>
            <person name="Bradwell K.R."/>
            <person name="Koparde V.N."/>
            <person name="Matveyev A.V."/>
            <person name="Serrano M.G."/>
            <person name="Alves J.M."/>
            <person name="Parikh H."/>
            <person name="Huang B."/>
            <person name="Lee V."/>
            <person name="Espinosa-Alvarez O."/>
            <person name="Ortiz P.A."/>
            <person name="Costa-Martins A.G."/>
            <person name="Teixeira M.M."/>
            <person name="Buck G.A."/>
        </authorList>
    </citation>
    <scope>NUCLEOTIDE SEQUENCE [LARGE SCALE GENOMIC DNA]</scope>
    <source>
        <strain evidence="2 3">025E</strain>
    </source>
</reference>
<proteinExistence type="predicted"/>
<keyword evidence="3" id="KW-1185">Reference proteome</keyword>
<feature type="signal peptide" evidence="1">
    <location>
        <begin position="1"/>
        <end position="24"/>
    </location>
</feature>
<keyword evidence="1" id="KW-0732">Signal</keyword>
<comment type="caution">
    <text evidence="2">The sequence shown here is derived from an EMBL/GenBank/DDBJ whole genome shotgun (WGS) entry which is preliminary data.</text>
</comment>
<evidence type="ECO:0000256" key="1">
    <source>
        <dbReference type="SAM" id="SignalP"/>
    </source>
</evidence>
<dbReference type="AlphaFoldDB" id="A0A422MRP5"/>
<dbReference type="SUPFAM" id="SSF50939">
    <property type="entry name" value="Sialidases"/>
    <property type="match status" value="1"/>
</dbReference>
<name>A0A422MRP5_9TRYP</name>
<evidence type="ECO:0000313" key="2">
    <source>
        <dbReference type="EMBL" id="RNE95860.1"/>
    </source>
</evidence>
<protein>
    <submittedName>
        <fullName evidence="2">Trans-sialidase</fullName>
    </submittedName>
</protein>
<dbReference type="Proteomes" id="UP000284403">
    <property type="component" value="Unassembled WGS sequence"/>
</dbReference>
<gene>
    <name evidence="2" type="ORF">Tco025E_09892</name>
</gene>
<evidence type="ECO:0000313" key="3">
    <source>
        <dbReference type="Proteomes" id="UP000284403"/>
    </source>
</evidence>
<dbReference type="GeneID" id="40323503"/>
<dbReference type="InterPro" id="IPR036278">
    <property type="entry name" value="Sialidase_sf"/>
</dbReference>
<dbReference type="RefSeq" id="XP_029223179.1">
    <property type="nucleotide sequence ID" value="XM_029376695.1"/>
</dbReference>
<dbReference type="OrthoDB" id="10549465at2759"/>
<dbReference type="EMBL" id="MKKU01001358">
    <property type="protein sequence ID" value="RNE95860.1"/>
    <property type="molecule type" value="Genomic_DNA"/>
</dbReference>
<dbReference type="Gene3D" id="2.120.10.10">
    <property type="match status" value="1"/>
</dbReference>